<evidence type="ECO:0000256" key="9">
    <source>
        <dbReference type="SAM" id="Phobius"/>
    </source>
</evidence>
<feature type="transmembrane region" description="Helical" evidence="9">
    <location>
        <begin position="328"/>
        <end position="352"/>
    </location>
</feature>
<protein>
    <recommendedName>
        <fullName evidence="12">MLO-like protein</fullName>
    </recommendedName>
</protein>
<comment type="caution">
    <text evidence="10">The sequence shown here is derived from an EMBL/GenBank/DDBJ whole genome shotgun (WGS) entry which is preliminary data.</text>
</comment>
<comment type="similarity">
    <text evidence="2">Belongs to the MLO family.</text>
</comment>
<feature type="transmembrane region" description="Helical" evidence="9">
    <location>
        <begin position="224"/>
        <end position="244"/>
    </location>
</feature>
<reference evidence="10 11" key="1">
    <citation type="journal article" date="2017" name="Nat. Commun.">
        <title>Genome assembly with in vitro proximity ligation data and whole-genome triplication in lettuce.</title>
        <authorList>
            <person name="Reyes-Chin-Wo S."/>
            <person name="Wang Z."/>
            <person name="Yang X."/>
            <person name="Kozik A."/>
            <person name="Arikit S."/>
            <person name="Song C."/>
            <person name="Xia L."/>
            <person name="Froenicke L."/>
            <person name="Lavelle D.O."/>
            <person name="Truco M.J."/>
            <person name="Xia R."/>
            <person name="Zhu S."/>
            <person name="Xu C."/>
            <person name="Xu H."/>
            <person name="Xu X."/>
            <person name="Cox K."/>
            <person name="Korf I."/>
            <person name="Meyers B.C."/>
            <person name="Michelmore R.W."/>
        </authorList>
    </citation>
    <scope>NUCLEOTIDE SEQUENCE [LARGE SCALE GENOMIC DNA]</scope>
    <source>
        <strain evidence="11">cv. Salinas</strain>
        <tissue evidence="10">Seedlings</tissue>
    </source>
</reference>
<feature type="transmembrane region" description="Helical" evidence="9">
    <location>
        <begin position="183"/>
        <end position="203"/>
    </location>
</feature>
<proteinExistence type="inferred from homology"/>
<evidence type="ECO:0000313" key="10">
    <source>
        <dbReference type="EMBL" id="KAJ0220898.1"/>
    </source>
</evidence>
<dbReference type="InterPro" id="IPR004326">
    <property type="entry name" value="Mlo"/>
</dbReference>
<keyword evidence="4" id="KW-0611">Plant defense</keyword>
<gene>
    <name evidence="10" type="ORF">LSAT_V11C200051180</name>
</gene>
<evidence type="ECO:0000256" key="5">
    <source>
        <dbReference type="ARBA" id="ARBA00022989"/>
    </source>
</evidence>
<evidence type="ECO:0000256" key="3">
    <source>
        <dbReference type="ARBA" id="ARBA00022692"/>
    </source>
</evidence>
<dbReference type="Pfam" id="PF03094">
    <property type="entry name" value="Mlo"/>
    <property type="match status" value="2"/>
</dbReference>
<evidence type="ECO:0000313" key="11">
    <source>
        <dbReference type="Proteomes" id="UP000235145"/>
    </source>
</evidence>
<feature type="transmembrane region" description="Helical" evidence="9">
    <location>
        <begin position="542"/>
        <end position="560"/>
    </location>
</feature>
<evidence type="ECO:0000256" key="7">
    <source>
        <dbReference type="ARBA" id="ARBA00023265"/>
    </source>
</evidence>
<feature type="transmembrane region" description="Helical" evidence="9">
    <location>
        <begin position="646"/>
        <end position="665"/>
    </location>
</feature>
<evidence type="ECO:0000256" key="6">
    <source>
        <dbReference type="ARBA" id="ARBA00023136"/>
    </source>
</evidence>
<feature type="transmembrane region" description="Helical" evidence="9">
    <location>
        <begin position="601"/>
        <end position="625"/>
    </location>
</feature>
<dbReference type="PANTHER" id="PTHR31942:SF82">
    <property type="entry name" value="MLO PROTEIN HOMOLOG 1"/>
    <property type="match status" value="1"/>
</dbReference>
<organism evidence="10 11">
    <name type="scientific">Lactuca sativa</name>
    <name type="common">Garden lettuce</name>
    <dbReference type="NCBI Taxonomy" id="4236"/>
    <lineage>
        <taxon>Eukaryota</taxon>
        <taxon>Viridiplantae</taxon>
        <taxon>Streptophyta</taxon>
        <taxon>Embryophyta</taxon>
        <taxon>Tracheophyta</taxon>
        <taxon>Spermatophyta</taxon>
        <taxon>Magnoliopsida</taxon>
        <taxon>eudicotyledons</taxon>
        <taxon>Gunneridae</taxon>
        <taxon>Pentapetalae</taxon>
        <taxon>asterids</taxon>
        <taxon>campanulids</taxon>
        <taxon>Asterales</taxon>
        <taxon>Asteraceae</taxon>
        <taxon>Cichorioideae</taxon>
        <taxon>Cichorieae</taxon>
        <taxon>Lactucinae</taxon>
        <taxon>Lactuca</taxon>
    </lineage>
</organism>
<dbReference type="GO" id="GO:0006952">
    <property type="term" value="P:defense response"/>
    <property type="evidence" value="ECO:0007669"/>
    <property type="project" value="UniProtKB-KW"/>
</dbReference>
<keyword evidence="11" id="KW-1185">Reference proteome</keyword>
<evidence type="ECO:0000256" key="8">
    <source>
        <dbReference type="SAM" id="MobiDB-lite"/>
    </source>
</evidence>
<keyword evidence="6 9" id="KW-0472">Membrane</keyword>
<evidence type="ECO:0000256" key="1">
    <source>
        <dbReference type="ARBA" id="ARBA00004141"/>
    </source>
</evidence>
<feature type="compositionally biased region" description="Polar residues" evidence="8">
    <location>
        <begin position="707"/>
        <end position="721"/>
    </location>
</feature>
<evidence type="ECO:0000256" key="2">
    <source>
        <dbReference type="ARBA" id="ARBA00006574"/>
    </source>
</evidence>
<evidence type="ECO:0008006" key="12">
    <source>
        <dbReference type="Google" id="ProtNLM"/>
    </source>
</evidence>
<dbReference type="Proteomes" id="UP000235145">
    <property type="component" value="Unassembled WGS sequence"/>
</dbReference>
<dbReference type="AlphaFoldDB" id="A0A9R1WEM1"/>
<sequence>MVSENGCSEPTSSSRKKRSKMTGWLSLLRGRLLEPESENLAILSPYSKVVISSEVKSGPEPIRTWREEDEKFRSEDILKWTYVRNTHLRHIDAKPKFTYNSDTNGCFWKIEKCLMQVISYDTRFGYNMVFKHLRGFNVHAHSCSHKPEKANKSYRGGHRSCLWLELNGGGVIIREITGANTNLGGGTVFVIISVIIEHGIHSIGKWFQKKQKKAMLEALEKIKAELMLLGFLSLLLTVGTSYIAKICVPEKIGYKMLPCKPEYYKSKGDGSGGDDDDNNDHEGKSRRKLLNLAEEMIFRRVLAASSDDVGTCGKGMVQMISYSAVHQLHIFIFVLAVFHILYSVVIIGLGLAKMKKWKAWEAETTSLEYEFTNDPARFRFAHQTSFVKRHTGLSTKPGIRWVVAFFRQFFGSISKVDYLTIRNGFINAHFAPSSKFDFHKYIKRSMEDDFKSVLGIRIDEVIASSDDKIKRVGVEEVDDKAGGCCATKTALPSLPRKRHYPTLDVLDHLSTTKCLRGYNVDGQLLYGQCYSMNINKRIRLEWHALTYLSFVPLVILLLVGTKLELVIMEMAQQIQDKATIVRGAPVVEPSNKFFWFNSPRLVLFLIHFTLFQNAFQMAFFLWTVYEFGIHSCYHESIVQIGVRVGLGVLLHIMCSYITFPLYALVTQMGSHMKRSIFEEQTSKALKKWQKAAKDKKKLRELGGRSVDVSNSGLENTPSRESSPVHLLHNQKYRSSTAESEIDIPSSPRTYTSEADISDAEGSYHANDHNKNLQRDFTFSMS</sequence>
<feature type="region of interest" description="Disordered" evidence="8">
    <location>
        <begin position="706"/>
        <end position="781"/>
    </location>
</feature>
<dbReference type="GO" id="GO:0016020">
    <property type="term" value="C:membrane"/>
    <property type="evidence" value="ECO:0007669"/>
    <property type="project" value="UniProtKB-SubCell"/>
</dbReference>
<name>A0A9R1WEM1_LACSA</name>
<comment type="subcellular location">
    <subcellularLocation>
        <location evidence="1">Membrane</location>
        <topology evidence="1">Multi-pass membrane protein</topology>
    </subcellularLocation>
</comment>
<dbReference type="PANTHER" id="PTHR31942">
    <property type="entry name" value="MLO-LIKE PROTEIN 1"/>
    <property type="match status" value="1"/>
</dbReference>
<evidence type="ECO:0000256" key="4">
    <source>
        <dbReference type="ARBA" id="ARBA00022821"/>
    </source>
</evidence>
<accession>A0A9R1WEM1</accession>
<keyword evidence="3 9" id="KW-0812">Transmembrane</keyword>
<dbReference type="EMBL" id="NBSK02000002">
    <property type="protein sequence ID" value="KAJ0220898.1"/>
    <property type="molecule type" value="Genomic_DNA"/>
</dbReference>
<keyword evidence="7" id="KW-0568">Pathogenesis-related protein</keyword>
<keyword evidence="5 9" id="KW-1133">Transmembrane helix</keyword>